<reference evidence="3 4" key="2">
    <citation type="journal article" date="2011" name="Stand. Genomic Sci.">
        <title>Complete genome sequence of Desulfurococcus mucosus type strain (O7/1).</title>
        <authorList>
            <person name="Wirth R."/>
            <person name="Chertkov O."/>
            <person name="Held B."/>
            <person name="Lapidus A."/>
            <person name="Nolan M."/>
            <person name="Lucas S."/>
            <person name="Hammon N."/>
            <person name="Deshpande S."/>
            <person name="Cheng J.F."/>
            <person name="Tapia R."/>
            <person name="Han C."/>
            <person name="Goodwin L."/>
            <person name="Pitluck S."/>
            <person name="Liolios K."/>
            <person name="Ioanna P."/>
            <person name="Ivanova N."/>
            <person name="Mavromatis K."/>
            <person name="Mikhailova N."/>
            <person name="Pati A."/>
            <person name="Chen A."/>
            <person name="Palaniappan K."/>
            <person name="Land M."/>
            <person name="Hauser L."/>
            <person name="Chang Y.J."/>
            <person name="Jeffries C.D."/>
            <person name="Bilek Y."/>
            <person name="Hader T."/>
            <person name="Rohde M."/>
            <person name="Spring S."/>
            <person name="Sikorski J."/>
            <person name="Goker M."/>
            <person name="Woyke T."/>
            <person name="Bristow J."/>
            <person name="Eisen J.A."/>
            <person name="Markowitz V."/>
            <person name="Hugenholtz P."/>
            <person name="Kyrpides N.C."/>
            <person name="Klenk H.P."/>
        </authorList>
    </citation>
    <scope>NUCLEOTIDE SEQUENCE [LARGE SCALE GENOMIC DNA]</scope>
    <source>
        <strain evidence="4">ATCC 35584 / DSM 2162 / JCM 9187 / O7/1</strain>
    </source>
</reference>
<dbReference type="RefSeq" id="WP_013562429.1">
    <property type="nucleotide sequence ID" value="NC_014961.1"/>
</dbReference>
<evidence type="ECO:0000259" key="2">
    <source>
        <dbReference type="Pfam" id="PF13439"/>
    </source>
</evidence>
<dbReference type="HOGENOM" id="CLU_017896_3_0_2"/>
<protein>
    <submittedName>
        <fullName evidence="3">Glycosyl transferase group 1</fullName>
    </submittedName>
</protein>
<keyword evidence="4" id="KW-1185">Reference proteome</keyword>
<dbReference type="InterPro" id="IPR038013">
    <property type="entry name" value="ALG11"/>
</dbReference>
<feature type="domain" description="Glycosyltransferase subfamily 4-like N-terminal" evidence="2">
    <location>
        <begin position="16"/>
        <end position="218"/>
    </location>
</feature>
<dbReference type="PANTHER" id="PTHR45919:SF1">
    <property type="entry name" value="GDP-MAN:MAN(3)GLCNAC(2)-PP-DOL ALPHA-1,2-MANNOSYLTRANSFERASE"/>
    <property type="match status" value="1"/>
</dbReference>
<evidence type="ECO:0000259" key="1">
    <source>
        <dbReference type="Pfam" id="PF00534"/>
    </source>
</evidence>
<dbReference type="SUPFAM" id="SSF53756">
    <property type="entry name" value="UDP-Glycosyltransferase/glycogen phosphorylase"/>
    <property type="match status" value="1"/>
</dbReference>
<dbReference type="Proteomes" id="UP000001068">
    <property type="component" value="Chromosome"/>
</dbReference>
<dbReference type="KEGG" id="dmu:Desmu_0903"/>
<dbReference type="EMBL" id="CP002363">
    <property type="protein sequence ID" value="ADV65207.1"/>
    <property type="molecule type" value="Genomic_DNA"/>
</dbReference>
<dbReference type="GO" id="GO:0016020">
    <property type="term" value="C:membrane"/>
    <property type="evidence" value="ECO:0007669"/>
    <property type="project" value="TreeGrafter"/>
</dbReference>
<feature type="domain" description="Glycosyl transferase family 1" evidence="1">
    <location>
        <begin position="226"/>
        <end position="380"/>
    </location>
</feature>
<dbReference type="Pfam" id="PF13439">
    <property type="entry name" value="Glyco_transf_4"/>
    <property type="match status" value="1"/>
</dbReference>
<dbReference type="eggNOG" id="arCOG01403">
    <property type="taxonomic scope" value="Archaea"/>
</dbReference>
<accession>E8R9N1</accession>
<dbReference type="GO" id="GO:0006487">
    <property type="term" value="P:protein N-linked glycosylation"/>
    <property type="evidence" value="ECO:0007669"/>
    <property type="project" value="TreeGrafter"/>
</dbReference>
<organism evidence="3 4">
    <name type="scientific">Desulfurococcus mucosus (strain ATCC 35584 / DSM 2162 / JCM 9187 / O7/1)</name>
    <dbReference type="NCBI Taxonomy" id="765177"/>
    <lineage>
        <taxon>Archaea</taxon>
        <taxon>Thermoproteota</taxon>
        <taxon>Thermoprotei</taxon>
        <taxon>Desulfurococcales</taxon>
        <taxon>Desulfurococcaceae</taxon>
        <taxon>Desulfurococcus</taxon>
    </lineage>
</organism>
<evidence type="ECO:0000313" key="4">
    <source>
        <dbReference type="Proteomes" id="UP000001068"/>
    </source>
</evidence>
<evidence type="ECO:0000313" key="3">
    <source>
        <dbReference type="EMBL" id="ADV65207.1"/>
    </source>
</evidence>
<gene>
    <name evidence="3" type="ordered locus">Desmu_0903</name>
</gene>
<dbReference type="InterPro" id="IPR001296">
    <property type="entry name" value="Glyco_trans_1"/>
</dbReference>
<name>E8R9N1_DESM0</name>
<dbReference type="STRING" id="765177.Desmu_0903"/>
<dbReference type="Pfam" id="PF00534">
    <property type="entry name" value="Glycos_transf_1"/>
    <property type="match status" value="1"/>
</dbReference>
<keyword evidence="3" id="KW-0808">Transferase</keyword>
<sequence precursor="true">MTKRVKAVVGPFTTIVGGAELVKAEASRVLCNMGYSVVLAGLTHVELRHLPVDVSATGCMEFNYLLPWFPQALGLYQVHLASKAVEKAIRLHRPCLVFIDSEGSRVIDGLKERMGFKLVKYIHFPHSLYLATRNCSRTGSRVLSLYCRDALSYSRKYFSSMFWRTYWATYLKVLESTLPENPFQHADLVMVNSEYTRDLLRELYGVKARVVYPPVHIEDLLECGRKGFNERDNSIVMVGRISSEKRHDDVIKAVGMLDDKPVVRVIGALTRGNLGYLAYLRKLASKHNVRLEVYFNAPRRTLAETLCSSKALVHAAIGEHFGIAVVEAMAAGAPVIVNRESGSYRDILGGGYYGLGYSSIEELSESIYLILHDSSLWTKYHELSRHRSISYDSRVFDELFSKEIHGLGGGSTYVGEGS</sequence>
<dbReference type="GeneID" id="10153601"/>
<dbReference type="Gene3D" id="3.40.50.2000">
    <property type="entry name" value="Glycogen Phosphorylase B"/>
    <property type="match status" value="2"/>
</dbReference>
<dbReference type="GO" id="GO:0004377">
    <property type="term" value="F:GDP-Man:Man(3)GlcNAc(2)-PP-Dol alpha-1,2-mannosyltransferase activity"/>
    <property type="evidence" value="ECO:0007669"/>
    <property type="project" value="InterPro"/>
</dbReference>
<reference evidence="4" key="1">
    <citation type="submission" date="2010-11" db="EMBL/GenBank/DDBJ databases">
        <title>The complete genome of Desulfurococcus mucosus DSM 2162.</title>
        <authorList>
            <consortium name="US DOE Joint Genome Institute (JGI-PGF)"/>
            <person name="Lucas S."/>
            <person name="Copeland A."/>
            <person name="Lapidus A."/>
            <person name="Bruce D."/>
            <person name="Goodwin L."/>
            <person name="Pitluck S."/>
            <person name="Kyrpides N."/>
            <person name="Mavromatis K."/>
            <person name="Pagani I."/>
            <person name="Ivanova N."/>
            <person name="Ovchinnikova G."/>
            <person name="Chertkov O."/>
            <person name="Held B."/>
            <person name="Brettin T."/>
            <person name="Detter J.C."/>
            <person name="Tapia R."/>
            <person name="Han C."/>
            <person name="Land M."/>
            <person name="Hauser L."/>
            <person name="Markowitz V."/>
            <person name="Cheng J.-F."/>
            <person name="Hugenholtz P."/>
            <person name="Woyke T."/>
            <person name="Wu D."/>
            <person name="Wirth R."/>
            <person name="Bilek Y."/>
            <person name="Hader T."/>
            <person name="Klenk H.-P."/>
            <person name="Eisen J.A."/>
        </authorList>
    </citation>
    <scope>NUCLEOTIDE SEQUENCE [LARGE SCALE GENOMIC DNA]</scope>
    <source>
        <strain evidence="4">ATCC 35584 / DSM 2162 / JCM 9187 / O7/1</strain>
    </source>
</reference>
<dbReference type="AlphaFoldDB" id="E8R9N1"/>
<dbReference type="PANTHER" id="PTHR45919">
    <property type="entry name" value="GDP-MAN:MAN(3)GLCNAC(2)-PP-DOL ALPHA-1,2-MANNOSYLTRANSFERASE"/>
    <property type="match status" value="1"/>
</dbReference>
<proteinExistence type="predicted"/>
<dbReference type="InterPro" id="IPR028098">
    <property type="entry name" value="Glyco_trans_4-like_N"/>
</dbReference>